<accession>A0AAD7NSW8</accession>
<evidence type="ECO:0000313" key="2">
    <source>
        <dbReference type="EMBL" id="KAJ7773561.1"/>
    </source>
</evidence>
<evidence type="ECO:0008006" key="4">
    <source>
        <dbReference type="Google" id="ProtNLM"/>
    </source>
</evidence>
<dbReference type="Proteomes" id="UP001215280">
    <property type="component" value="Unassembled WGS sequence"/>
</dbReference>
<evidence type="ECO:0000313" key="3">
    <source>
        <dbReference type="Proteomes" id="UP001215280"/>
    </source>
</evidence>
<feature type="region of interest" description="Disordered" evidence="1">
    <location>
        <begin position="188"/>
        <end position="227"/>
    </location>
</feature>
<gene>
    <name evidence="2" type="ORF">DFH07DRAFT_912945</name>
</gene>
<comment type="caution">
    <text evidence="2">The sequence shown here is derived from an EMBL/GenBank/DDBJ whole genome shotgun (WGS) entry which is preliminary data.</text>
</comment>
<sequence>MVDRCPGSQTLEYLPSTISTVADELARYDEEISRLWAKRVTLQAHYDEFHAFQAPIQRLPSEIPVKISASCALMPLRYADPHYYHMTCLTSVHLLTVSQVCSRWHDVALGTSVLWDTFTLHFNLRRGGRAAKSVLLAVALERGGASLLKFETYGNSSEAALRLLAVHSERWKCAEFFNCKRISFSQREGKTSLPGGSHASGRAKGVWQDRPSINSTLSPSPACTQQRPHGMGLGVMFVTPASFGV</sequence>
<feature type="compositionally biased region" description="Polar residues" evidence="1">
    <location>
        <begin position="211"/>
        <end position="227"/>
    </location>
</feature>
<organism evidence="2 3">
    <name type="scientific">Mycena maculata</name>
    <dbReference type="NCBI Taxonomy" id="230809"/>
    <lineage>
        <taxon>Eukaryota</taxon>
        <taxon>Fungi</taxon>
        <taxon>Dikarya</taxon>
        <taxon>Basidiomycota</taxon>
        <taxon>Agaricomycotina</taxon>
        <taxon>Agaricomycetes</taxon>
        <taxon>Agaricomycetidae</taxon>
        <taxon>Agaricales</taxon>
        <taxon>Marasmiineae</taxon>
        <taxon>Mycenaceae</taxon>
        <taxon>Mycena</taxon>
    </lineage>
</organism>
<reference evidence="2" key="1">
    <citation type="submission" date="2023-03" db="EMBL/GenBank/DDBJ databases">
        <title>Massive genome expansion in bonnet fungi (Mycena s.s.) driven by repeated elements and novel gene families across ecological guilds.</title>
        <authorList>
            <consortium name="Lawrence Berkeley National Laboratory"/>
            <person name="Harder C.B."/>
            <person name="Miyauchi S."/>
            <person name="Viragh M."/>
            <person name="Kuo A."/>
            <person name="Thoen E."/>
            <person name="Andreopoulos B."/>
            <person name="Lu D."/>
            <person name="Skrede I."/>
            <person name="Drula E."/>
            <person name="Henrissat B."/>
            <person name="Morin E."/>
            <person name="Kohler A."/>
            <person name="Barry K."/>
            <person name="LaButti K."/>
            <person name="Morin E."/>
            <person name="Salamov A."/>
            <person name="Lipzen A."/>
            <person name="Mereny Z."/>
            <person name="Hegedus B."/>
            <person name="Baldrian P."/>
            <person name="Stursova M."/>
            <person name="Weitz H."/>
            <person name="Taylor A."/>
            <person name="Grigoriev I.V."/>
            <person name="Nagy L.G."/>
            <person name="Martin F."/>
            <person name="Kauserud H."/>
        </authorList>
    </citation>
    <scope>NUCLEOTIDE SEQUENCE</scope>
    <source>
        <strain evidence="2">CBHHK188m</strain>
    </source>
</reference>
<dbReference type="AlphaFoldDB" id="A0AAD7NSW8"/>
<protein>
    <recommendedName>
        <fullName evidence="4">F-box domain-containing protein</fullName>
    </recommendedName>
</protein>
<name>A0AAD7NSW8_9AGAR</name>
<proteinExistence type="predicted"/>
<evidence type="ECO:0000256" key="1">
    <source>
        <dbReference type="SAM" id="MobiDB-lite"/>
    </source>
</evidence>
<dbReference type="EMBL" id="JARJLG010000017">
    <property type="protein sequence ID" value="KAJ7773561.1"/>
    <property type="molecule type" value="Genomic_DNA"/>
</dbReference>
<keyword evidence="3" id="KW-1185">Reference proteome</keyword>